<feature type="domain" description="Glycosyltransferase subfamily 4-like N-terminal" evidence="2">
    <location>
        <begin position="3"/>
        <end position="147"/>
    </location>
</feature>
<dbReference type="CDD" id="cd03808">
    <property type="entry name" value="GT4_CapM-like"/>
    <property type="match status" value="1"/>
</dbReference>
<dbReference type="Gene3D" id="3.40.50.2000">
    <property type="entry name" value="Glycogen Phosphorylase B"/>
    <property type="match status" value="2"/>
</dbReference>
<dbReference type="EMBL" id="JAFLVR010000045">
    <property type="protein sequence ID" value="MBO0454025.1"/>
    <property type="molecule type" value="Genomic_DNA"/>
</dbReference>
<dbReference type="SUPFAM" id="SSF53756">
    <property type="entry name" value="UDP-Glycosyltransferase/glycogen phosphorylase"/>
    <property type="match status" value="1"/>
</dbReference>
<comment type="caution">
    <text evidence="3">The sequence shown here is derived from an EMBL/GenBank/DDBJ whole genome shotgun (WGS) entry which is preliminary data.</text>
</comment>
<reference evidence="3 4" key="1">
    <citation type="submission" date="2021-03" db="EMBL/GenBank/DDBJ databases">
        <title>Enterococcal diversity collection.</title>
        <authorList>
            <person name="Gilmore M.S."/>
            <person name="Schwartzman J."/>
            <person name="Van Tyne D."/>
            <person name="Martin M."/>
            <person name="Earl A.M."/>
            <person name="Manson A.L."/>
            <person name="Straub T."/>
            <person name="Salamzade R."/>
            <person name="Saavedra J."/>
            <person name="Lebreton F."/>
            <person name="Prichula J."/>
            <person name="Schaufler K."/>
            <person name="Gaca A."/>
            <person name="Sgardioli B."/>
            <person name="Wagenaar J."/>
            <person name="Strong T."/>
        </authorList>
    </citation>
    <scope>NUCLEOTIDE SEQUENCE [LARGE SCALE GENOMIC DNA]</scope>
    <source>
        <strain evidence="3 4">MJM16</strain>
    </source>
</reference>
<dbReference type="Pfam" id="PF13477">
    <property type="entry name" value="Glyco_trans_4_2"/>
    <property type="match status" value="1"/>
</dbReference>
<sequence length="380" mass="43271">MKKILLLSNQAKYTYRLRKELVFELINQGYKVELICPYGKELDAFKTKGVSLNHISFDGRGKNPFKELILFARLMYMIFKIKPDIVLSYTIKLNIYGNLAARCLRIPFIANITGLGEGFSKSKKLEKLLLAMYRISFRNVSHIFFQNESNRNYFEEHRILSGTHSVLPGSGINFDEFPLTPLVERKTTKVLFLSRVIKDKGIDEFLDVAQKIGTTKGIVSFHVAGPMGEEYQETITSHVEQGSITYHGEIDDVASFIQTMDIVVSPSYHEGMSNTLLEAAAIGRPIITSDIAGCKEIVHEGVSGYVVPVRDTVRLMKAVTNILAVDKDELEEMGNSGRNYIERKFDRKIVVEKYLEIIQKYVQLRSDYDEENYEEFGSEA</sequence>
<evidence type="ECO:0000259" key="2">
    <source>
        <dbReference type="Pfam" id="PF13477"/>
    </source>
</evidence>
<protein>
    <submittedName>
        <fullName evidence="3">Glycosyltransferase family 4 protein</fullName>
    </submittedName>
</protein>
<dbReference type="Pfam" id="PF13692">
    <property type="entry name" value="Glyco_trans_1_4"/>
    <property type="match status" value="1"/>
</dbReference>
<evidence type="ECO:0000256" key="1">
    <source>
        <dbReference type="ARBA" id="ARBA00022679"/>
    </source>
</evidence>
<gene>
    <name evidence="3" type="ORF">JZO85_17345</name>
</gene>
<dbReference type="InterPro" id="IPR028098">
    <property type="entry name" value="Glyco_trans_4-like_N"/>
</dbReference>
<keyword evidence="4" id="KW-1185">Reference proteome</keyword>
<proteinExistence type="predicted"/>
<organism evidence="3 4">
    <name type="scientific">Candidatus Enterococcus murrayae</name>
    <dbReference type="NCBI Taxonomy" id="2815321"/>
    <lineage>
        <taxon>Bacteria</taxon>
        <taxon>Bacillati</taxon>
        <taxon>Bacillota</taxon>
        <taxon>Bacilli</taxon>
        <taxon>Lactobacillales</taxon>
        <taxon>Enterococcaceae</taxon>
        <taxon>Enterococcus</taxon>
    </lineage>
</organism>
<dbReference type="PANTHER" id="PTHR46401">
    <property type="entry name" value="GLYCOSYLTRANSFERASE WBBK-RELATED"/>
    <property type="match status" value="1"/>
</dbReference>
<dbReference type="PANTHER" id="PTHR46401:SF2">
    <property type="entry name" value="GLYCOSYLTRANSFERASE WBBK-RELATED"/>
    <property type="match status" value="1"/>
</dbReference>
<keyword evidence="1" id="KW-0808">Transferase</keyword>
<evidence type="ECO:0000313" key="3">
    <source>
        <dbReference type="EMBL" id="MBO0454025.1"/>
    </source>
</evidence>
<name>A0ABS3HKQ9_9ENTE</name>
<evidence type="ECO:0000313" key="4">
    <source>
        <dbReference type="Proteomes" id="UP000664495"/>
    </source>
</evidence>
<accession>A0ABS3HKQ9</accession>
<dbReference type="Proteomes" id="UP000664495">
    <property type="component" value="Unassembled WGS sequence"/>
</dbReference>
<dbReference type="RefSeq" id="WP_207109775.1">
    <property type="nucleotide sequence ID" value="NZ_JAFLVR010000045.1"/>
</dbReference>